<sequence length="81" mass="9231">MADNLSTGARSENMRAIRSKGTTLENKVAKELWQSGIRYRRNVKDLYGSPDISIKNISSLFFWIHAFGMVAQFTIGYLVQM</sequence>
<comment type="similarity">
    <text evidence="6">Belongs to the Vsr family.</text>
</comment>
<reference evidence="8 9" key="1">
    <citation type="journal article" date="2014" name="Int. J. Syst. Evol. Microbiol.">
        <title>Complete genome sequence of Corynebacterium casei LMG S-19264T (=DSM 44701T), isolated from a smear-ripened cheese.</title>
        <authorList>
            <consortium name="US DOE Joint Genome Institute (JGI-PGF)"/>
            <person name="Walter F."/>
            <person name="Albersmeier A."/>
            <person name="Kalinowski J."/>
            <person name="Ruckert C."/>
        </authorList>
    </citation>
    <scope>NUCLEOTIDE SEQUENCE [LARGE SCALE GENOMIC DNA]</scope>
    <source>
        <strain evidence="8 9">CGMCC 1.15286</strain>
    </source>
</reference>
<evidence type="ECO:0000256" key="6">
    <source>
        <dbReference type="ARBA" id="ARBA00029466"/>
    </source>
</evidence>
<evidence type="ECO:0000256" key="7">
    <source>
        <dbReference type="SAM" id="Phobius"/>
    </source>
</evidence>
<dbReference type="GO" id="GO:0004519">
    <property type="term" value="F:endonuclease activity"/>
    <property type="evidence" value="ECO:0007669"/>
    <property type="project" value="UniProtKB-KW"/>
</dbReference>
<keyword evidence="1" id="KW-0540">Nuclease</keyword>
<keyword evidence="3" id="KW-0227">DNA damage</keyword>
<dbReference type="GO" id="GO:0016787">
    <property type="term" value="F:hydrolase activity"/>
    <property type="evidence" value="ECO:0007669"/>
    <property type="project" value="UniProtKB-KW"/>
</dbReference>
<dbReference type="SUPFAM" id="SSF52980">
    <property type="entry name" value="Restriction endonuclease-like"/>
    <property type="match status" value="1"/>
</dbReference>
<dbReference type="Proteomes" id="UP000600247">
    <property type="component" value="Unassembled WGS sequence"/>
</dbReference>
<evidence type="ECO:0000256" key="3">
    <source>
        <dbReference type="ARBA" id="ARBA00022763"/>
    </source>
</evidence>
<evidence type="ECO:0000256" key="5">
    <source>
        <dbReference type="ARBA" id="ARBA00023204"/>
    </source>
</evidence>
<dbReference type="GO" id="GO:0006298">
    <property type="term" value="P:mismatch repair"/>
    <property type="evidence" value="ECO:0007669"/>
    <property type="project" value="InterPro"/>
</dbReference>
<keyword evidence="9" id="KW-1185">Reference proteome</keyword>
<keyword evidence="4" id="KW-0378">Hydrolase</keyword>
<dbReference type="InterPro" id="IPR011335">
    <property type="entry name" value="Restrct_endonuc-II-like"/>
</dbReference>
<organism evidence="8 9">
    <name type="scientific">Paenibacillus radicis</name>
    <name type="common">ex Gao et al. 2016</name>
    <dbReference type="NCBI Taxonomy" id="1737354"/>
    <lineage>
        <taxon>Bacteria</taxon>
        <taxon>Bacillati</taxon>
        <taxon>Bacillota</taxon>
        <taxon>Bacilli</taxon>
        <taxon>Bacillales</taxon>
        <taxon>Paenibacillaceae</taxon>
        <taxon>Paenibacillus</taxon>
    </lineage>
</organism>
<dbReference type="EMBL" id="BMHY01000002">
    <property type="protein sequence ID" value="GGG60494.1"/>
    <property type="molecule type" value="Genomic_DNA"/>
</dbReference>
<dbReference type="AlphaFoldDB" id="A0A917LWT4"/>
<proteinExistence type="inferred from homology"/>
<protein>
    <submittedName>
        <fullName evidence="8">Uncharacterized protein</fullName>
    </submittedName>
</protein>
<keyword evidence="7" id="KW-1133">Transmembrane helix</keyword>
<evidence type="ECO:0000313" key="9">
    <source>
        <dbReference type="Proteomes" id="UP000600247"/>
    </source>
</evidence>
<gene>
    <name evidence="8" type="ORF">GCM10010918_12230</name>
</gene>
<dbReference type="Pfam" id="PF03852">
    <property type="entry name" value="Vsr"/>
    <property type="match status" value="1"/>
</dbReference>
<keyword evidence="5" id="KW-0234">DNA repair</keyword>
<dbReference type="Gene3D" id="3.40.960.10">
    <property type="entry name" value="VSR Endonuclease"/>
    <property type="match status" value="1"/>
</dbReference>
<evidence type="ECO:0000256" key="2">
    <source>
        <dbReference type="ARBA" id="ARBA00022759"/>
    </source>
</evidence>
<keyword evidence="7" id="KW-0472">Membrane</keyword>
<name>A0A917LWT4_9BACL</name>
<evidence type="ECO:0000256" key="4">
    <source>
        <dbReference type="ARBA" id="ARBA00022801"/>
    </source>
</evidence>
<keyword evidence="7" id="KW-0812">Transmembrane</keyword>
<keyword evidence="2" id="KW-0255">Endonuclease</keyword>
<evidence type="ECO:0000313" key="8">
    <source>
        <dbReference type="EMBL" id="GGG60494.1"/>
    </source>
</evidence>
<dbReference type="RefSeq" id="WP_308421749.1">
    <property type="nucleotide sequence ID" value="NZ_BMHY01000002.1"/>
</dbReference>
<comment type="caution">
    <text evidence="8">The sequence shown here is derived from an EMBL/GenBank/DDBJ whole genome shotgun (WGS) entry which is preliminary data.</text>
</comment>
<feature type="transmembrane region" description="Helical" evidence="7">
    <location>
        <begin position="60"/>
        <end position="79"/>
    </location>
</feature>
<evidence type="ECO:0000256" key="1">
    <source>
        <dbReference type="ARBA" id="ARBA00022722"/>
    </source>
</evidence>
<accession>A0A917LWT4</accession>
<dbReference type="InterPro" id="IPR004603">
    <property type="entry name" value="DNA_mismatch_endonuc_vsr"/>
</dbReference>